<comment type="caution">
    <text evidence="1">The sequence shown here is derived from an EMBL/GenBank/DDBJ whole genome shotgun (WGS) entry which is preliminary data.</text>
</comment>
<protein>
    <submittedName>
        <fullName evidence="1">Uncharacterized protein</fullName>
    </submittedName>
</protein>
<evidence type="ECO:0000313" key="1">
    <source>
        <dbReference type="EMBL" id="MET3569897.1"/>
    </source>
</evidence>
<evidence type="ECO:0000313" key="2">
    <source>
        <dbReference type="Proteomes" id="UP001549200"/>
    </source>
</evidence>
<organism evidence="1 2">
    <name type="scientific">Enterocloster citroniae</name>
    <dbReference type="NCBI Taxonomy" id="358743"/>
    <lineage>
        <taxon>Bacteria</taxon>
        <taxon>Bacillati</taxon>
        <taxon>Bacillota</taxon>
        <taxon>Clostridia</taxon>
        <taxon>Lachnospirales</taxon>
        <taxon>Lachnospiraceae</taxon>
        <taxon>Enterocloster</taxon>
    </lineage>
</organism>
<gene>
    <name evidence="1" type="ORF">ABID13_001524</name>
</gene>
<proteinExistence type="predicted"/>
<name>A0ABV2FV49_9FIRM</name>
<keyword evidence="2" id="KW-1185">Reference proteome</keyword>
<reference evidence="1 2" key="1">
    <citation type="submission" date="2024-06" db="EMBL/GenBank/DDBJ databases">
        <title>Genomic Encyclopedia of Type Strains, Phase IV (KMG-IV): sequencing the most valuable type-strain genomes for metagenomic binning, comparative biology and taxonomic classification.</title>
        <authorList>
            <person name="Goeker M."/>
        </authorList>
    </citation>
    <scope>NUCLEOTIDE SEQUENCE [LARGE SCALE GENOMIC DNA]</scope>
    <source>
        <strain evidence="1 2">DSM 19261</strain>
    </source>
</reference>
<dbReference type="Proteomes" id="UP001549200">
    <property type="component" value="Unassembled WGS sequence"/>
</dbReference>
<sequence length="132" mass="14955">MKRSKAGSGFMRWWKHLYMGDRAMKNRPNVLRGIREGKVMPDTYVITLPESGNHILDIRPVLLLKKEEREEDKFLVLGVASGYGEAAEVVRTMVDDMFRLTGTFDWNAFMRCLDDGDGKAASGESAHCEEAQ</sequence>
<accession>A0ABV2FV49</accession>
<dbReference type="EMBL" id="JBEPLZ010000004">
    <property type="protein sequence ID" value="MET3569897.1"/>
    <property type="molecule type" value="Genomic_DNA"/>
</dbReference>